<gene>
    <name evidence="1" type="ORF">OLW01_11120</name>
</gene>
<evidence type="ECO:0000313" key="2">
    <source>
        <dbReference type="Proteomes" id="UP001163726"/>
    </source>
</evidence>
<dbReference type="RefSeq" id="WP_268073985.1">
    <property type="nucleotide sequence ID" value="NZ_CP109965.1"/>
</dbReference>
<evidence type="ECO:0000313" key="1">
    <source>
        <dbReference type="EMBL" id="WAJ69701.1"/>
    </source>
</evidence>
<accession>A0ABY7AN40</accession>
<dbReference type="EMBL" id="CP109965">
    <property type="protein sequence ID" value="WAJ69701.1"/>
    <property type="molecule type" value="Genomic_DNA"/>
</dbReference>
<proteinExistence type="predicted"/>
<reference evidence="1" key="1">
    <citation type="submission" date="2022-10" db="EMBL/GenBank/DDBJ databases">
        <title>Catenovulum adriacola sp. nov. isolated in the Harbour of Susak.</title>
        <authorList>
            <person name="Schoch T."/>
            <person name="Reich S.J."/>
            <person name="Stoeferle S."/>
            <person name="Flaiz M."/>
            <person name="Kazda M."/>
            <person name="Riedel C.U."/>
            <person name="Duerre P."/>
        </authorList>
    </citation>
    <scope>NUCLEOTIDE SEQUENCE</scope>
    <source>
        <strain evidence="1">TS8</strain>
    </source>
</reference>
<organism evidence="1 2">
    <name type="scientific">Catenovulum adriaticum</name>
    <dbReference type="NCBI Taxonomy" id="2984846"/>
    <lineage>
        <taxon>Bacteria</taxon>
        <taxon>Pseudomonadati</taxon>
        <taxon>Pseudomonadota</taxon>
        <taxon>Gammaproteobacteria</taxon>
        <taxon>Alteromonadales</taxon>
        <taxon>Alteromonadaceae</taxon>
        <taxon>Catenovulum</taxon>
    </lineage>
</organism>
<dbReference type="Proteomes" id="UP001163726">
    <property type="component" value="Chromosome"/>
</dbReference>
<protein>
    <recommendedName>
        <fullName evidence="3">Secreted protein with PEP-CTERM sorting signal</fullName>
    </recommendedName>
</protein>
<keyword evidence="2" id="KW-1185">Reference proteome</keyword>
<sequence length="237" mass="26803">MKHVNFILAFLMLSIKPVFGGMITDYSLDEPTNVVVNKETGLEWLQWDETIGLSVADIILGNNNAYFEQGWRLATHVEVSDLYNTFFSATQWDTDENTTQSLSLLTPLNSTTDAASVFIYLFGDTYAAAGKYYDVGDPVQMAAAWIGEDTDADQDYTYTRVRDEYNRFDGFLYEYLNGRVMLLKDELNPYDSLPDTGIALVRTTQPTAISEPNTNMLLLSCLVALFIRCRRDKSRLA</sequence>
<evidence type="ECO:0008006" key="3">
    <source>
        <dbReference type="Google" id="ProtNLM"/>
    </source>
</evidence>
<name>A0ABY7AN40_9ALTE</name>